<evidence type="ECO:0000313" key="2">
    <source>
        <dbReference type="Proteomes" id="UP000024404"/>
    </source>
</evidence>
<reference evidence="2" key="1">
    <citation type="submission" date="2013-10" db="EMBL/GenBank/DDBJ databases">
        <title>Genome sequencing of Onchocerca volvulus.</title>
        <authorList>
            <person name="Cotton J."/>
            <person name="Tsai J."/>
            <person name="Stanley E."/>
            <person name="Tracey A."/>
            <person name="Holroyd N."/>
            <person name="Lustigman S."/>
            <person name="Berriman M."/>
        </authorList>
    </citation>
    <scope>NUCLEOTIDE SEQUENCE</scope>
</reference>
<organism evidence="1 2">
    <name type="scientific">Onchocerca volvulus</name>
    <dbReference type="NCBI Taxonomy" id="6282"/>
    <lineage>
        <taxon>Eukaryota</taxon>
        <taxon>Metazoa</taxon>
        <taxon>Ecdysozoa</taxon>
        <taxon>Nematoda</taxon>
        <taxon>Chromadorea</taxon>
        <taxon>Rhabditida</taxon>
        <taxon>Spirurina</taxon>
        <taxon>Spiruromorpha</taxon>
        <taxon>Filarioidea</taxon>
        <taxon>Onchocercidae</taxon>
        <taxon>Onchocerca</taxon>
    </lineage>
</organism>
<sequence length="83" mass="9657">MVEIIHKFSGLRIDDEVEKEAAEKSPVQEQIASIAGLEAERARRRRWRTNGVLLDPTILKSDFERLNECIATKFFMYYGDCHN</sequence>
<reference evidence="1" key="2">
    <citation type="submission" date="2022-06" db="UniProtKB">
        <authorList>
            <consortium name="EnsemblMetazoa"/>
        </authorList>
    </citation>
    <scope>IDENTIFICATION</scope>
</reference>
<accession>A0A8R1TL62</accession>
<dbReference type="EMBL" id="CMVM020000379">
    <property type="status" value="NOT_ANNOTATED_CDS"/>
    <property type="molecule type" value="Genomic_DNA"/>
</dbReference>
<keyword evidence="2" id="KW-1185">Reference proteome</keyword>
<dbReference type="AlphaFoldDB" id="A0A8R1TL62"/>
<protein>
    <submittedName>
        <fullName evidence="1">Uncharacterized protein</fullName>
    </submittedName>
</protein>
<name>A0A8R1TL62_ONCVO</name>
<dbReference type="Proteomes" id="UP000024404">
    <property type="component" value="Unassembled WGS sequence"/>
</dbReference>
<evidence type="ECO:0000313" key="1">
    <source>
        <dbReference type="EnsemblMetazoa" id="OVOC11580.1"/>
    </source>
</evidence>
<proteinExistence type="predicted"/>
<dbReference type="EnsemblMetazoa" id="OVOC11580.1">
    <property type="protein sequence ID" value="OVOC11580.1"/>
    <property type="gene ID" value="WBGene00248389"/>
</dbReference>